<comment type="similarity">
    <text evidence="1">Belongs to the sigma-70 factor family. ECF subfamily.</text>
</comment>
<proteinExistence type="inferred from homology"/>
<dbReference type="InterPro" id="IPR013249">
    <property type="entry name" value="RNA_pol_sigma70_r4_t2"/>
</dbReference>
<organism evidence="8 9">
    <name type="scientific">Chitinophaga filiformis</name>
    <name type="common">Myxococcus filiformis</name>
    <name type="synonym">Flexibacter filiformis</name>
    <dbReference type="NCBI Taxonomy" id="104663"/>
    <lineage>
        <taxon>Bacteria</taxon>
        <taxon>Pseudomonadati</taxon>
        <taxon>Bacteroidota</taxon>
        <taxon>Chitinophagia</taxon>
        <taxon>Chitinophagales</taxon>
        <taxon>Chitinophagaceae</taxon>
        <taxon>Chitinophaga</taxon>
    </lineage>
</organism>
<feature type="domain" description="RNA polymerase sigma-70 region 2" evidence="6">
    <location>
        <begin position="32"/>
        <end position="92"/>
    </location>
</feature>
<dbReference type="GO" id="GO:0006352">
    <property type="term" value="P:DNA-templated transcription initiation"/>
    <property type="evidence" value="ECO:0007669"/>
    <property type="project" value="InterPro"/>
</dbReference>
<dbReference type="Proteomes" id="UP000199045">
    <property type="component" value="Unassembled WGS sequence"/>
</dbReference>
<dbReference type="Gene3D" id="1.10.1740.10">
    <property type="match status" value="1"/>
</dbReference>
<dbReference type="PANTHER" id="PTHR43133">
    <property type="entry name" value="RNA POLYMERASE ECF-TYPE SIGMA FACTO"/>
    <property type="match status" value="1"/>
</dbReference>
<protein>
    <submittedName>
        <fullName evidence="8">RNA polymerase sigma-70 factor, ECF subfamily</fullName>
    </submittedName>
</protein>
<evidence type="ECO:0000259" key="6">
    <source>
        <dbReference type="Pfam" id="PF04542"/>
    </source>
</evidence>
<dbReference type="SUPFAM" id="SSF88946">
    <property type="entry name" value="Sigma2 domain of RNA polymerase sigma factors"/>
    <property type="match status" value="1"/>
</dbReference>
<dbReference type="PANTHER" id="PTHR43133:SF46">
    <property type="entry name" value="RNA POLYMERASE SIGMA-70 FACTOR ECF SUBFAMILY"/>
    <property type="match status" value="1"/>
</dbReference>
<evidence type="ECO:0000256" key="4">
    <source>
        <dbReference type="ARBA" id="ARBA00023125"/>
    </source>
</evidence>
<evidence type="ECO:0000259" key="7">
    <source>
        <dbReference type="Pfam" id="PF08281"/>
    </source>
</evidence>
<name>A0A1G7IF05_CHIFI</name>
<dbReference type="Pfam" id="PF08281">
    <property type="entry name" value="Sigma70_r4_2"/>
    <property type="match status" value="1"/>
</dbReference>
<evidence type="ECO:0000256" key="1">
    <source>
        <dbReference type="ARBA" id="ARBA00010641"/>
    </source>
</evidence>
<dbReference type="InterPro" id="IPR013324">
    <property type="entry name" value="RNA_pol_sigma_r3/r4-like"/>
</dbReference>
<feature type="domain" description="RNA polymerase sigma factor 70 region 4 type 2" evidence="7">
    <location>
        <begin position="125"/>
        <end position="177"/>
    </location>
</feature>
<evidence type="ECO:0000256" key="2">
    <source>
        <dbReference type="ARBA" id="ARBA00023015"/>
    </source>
</evidence>
<dbReference type="InterPro" id="IPR036388">
    <property type="entry name" value="WH-like_DNA-bd_sf"/>
</dbReference>
<evidence type="ECO:0000313" key="9">
    <source>
        <dbReference type="Proteomes" id="UP000199045"/>
    </source>
</evidence>
<sequence length="182" mass="21548">MAGSENINHASIADHELWIAFKQGDTEAFSEMYQRYAGTLYNYGYHLVPDAALVQDAMQDLFADLWRTRHNLSDTSSIKYYLFRSLRRRLHRMADIKPIPSTTPLQTESIEELKIKTEEYLLLLQRLQQLMARLPERQQEVIRLRFYDNFSWEEIAGILQINEQSVRNLVQRAIVKLREGWK</sequence>
<dbReference type="InterPro" id="IPR013325">
    <property type="entry name" value="RNA_pol_sigma_r2"/>
</dbReference>
<dbReference type="EMBL" id="FNBN01000001">
    <property type="protein sequence ID" value="SDF11168.1"/>
    <property type="molecule type" value="Genomic_DNA"/>
</dbReference>
<reference evidence="8 9" key="1">
    <citation type="submission" date="2016-10" db="EMBL/GenBank/DDBJ databases">
        <authorList>
            <person name="de Groot N.N."/>
        </authorList>
    </citation>
    <scope>NUCLEOTIDE SEQUENCE [LARGE SCALE GENOMIC DNA]</scope>
    <source>
        <strain evidence="8 9">DSM 527</strain>
    </source>
</reference>
<keyword evidence="2" id="KW-0805">Transcription regulation</keyword>
<keyword evidence="4" id="KW-0238">DNA-binding</keyword>
<dbReference type="PRINTS" id="PR00046">
    <property type="entry name" value="SIGMA70FCT"/>
</dbReference>
<dbReference type="GO" id="GO:0016987">
    <property type="term" value="F:sigma factor activity"/>
    <property type="evidence" value="ECO:0007669"/>
    <property type="project" value="UniProtKB-KW"/>
</dbReference>
<dbReference type="SUPFAM" id="SSF88659">
    <property type="entry name" value="Sigma3 and sigma4 domains of RNA polymerase sigma factors"/>
    <property type="match status" value="1"/>
</dbReference>
<dbReference type="AlphaFoldDB" id="A0A1G7IF05"/>
<evidence type="ECO:0000313" key="8">
    <source>
        <dbReference type="EMBL" id="SDF11168.1"/>
    </source>
</evidence>
<accession>A0A1G7IF05</accession>
<dbReference type="STRING" id="104663.SAMN04488121_101825"/>
<gene>
    <name evidence="8" type="ORF">SAMN04488121_101825</name>
</gene>
<dbReference type="RefSeq" id="WP_218124148.1">
    <property type="nucleotide sequence ID" value="NZ_FNBN01000001.1"/>
</dbReference>
<evidence type="ECO:0000256" key="5">
    <source>
        <dbReference type="ARBA" id="ARBA00023163"/>
    </source>
</evidence>
<dbReference type="InterPro" id="IPR000943">
    <property type="entry name" value="RNA_pol_sigma70"/>
</dbReference>
<dbReference type="Pfam" id="PF04542">
    <property type="entry name" value="Sigma70_r2"/>
    <property type="match status" value="1"/>
</dbReference>
<evidence type="ECO:0000256" key="3">
    <source>
        <dbReference type="ARBA" id="ARBA00023082"/>
    </source>
</evidence>
<dbReference type="InterPro" id="IPR014284">
    <property type="entry name" value="RNA_pol_sigma-70_dom"/>
</dbReference>
<keyword evidence="5" id="KW-0804">Transcription</keyword>
<dbReference type="InterPro" id="IPR007627">
    <property type="entry name" value="RNA_pol_sigma70_r2"/>
</dbReference>
<dbReference type="InterPro" id="IPR039425">
    <property type="entry name" value="RNA_pol_sigma-70-like"/>
</dbReference>
<dbReference type="GO" id="GO:0003677">
    <property type="term" value="F:DNA binding"/>
    <property type="evidence" value="ECO:0007669"/>
    <property type="project" value="UniProtKB-KW"/>
</dbReference>
<dbReference type="CDD" id="cd06171">
    <property type="entry name" value="Sigma70_r4"/>
    <property type="match status" value="1"/>
</dbReference>
<keyword evidence="3" id="KW-0731">Sigma factor</keyword>
<dbReference type="NCBIfam" id="TIGR02937">
    <property type="entry name" value="sigma70-ECF"/>
    <property type="match status" value="1"/>
</dbReference>
<dbReference type="Gene3D" id="1.10.10.10">
    <property type="entry name" value="Winged helix-like DNA-binding domain superfamily/Winged helix DNA-binding domain"/>
    <property type="match status" value="1"/>
</dbReference>